<dbReference type="PANTHER" id="PTHR46579">
    <property type="entry name" value="F5/8 TYPE C DOMAIN-CONTAINING PROTEIN-RELATED"/>
    <property type="match status" value="1"/>
</dbReference>
<dbReference type="PANTHER" id="PTHR46579:SF1">
    <property type="entry name" value="F5_8 TYPE C DOMAIN-CONTAINING PROTEIN"/>
    <property type="match status" value="1"/>
</dbReference>
<dbReference type="OrthoDB" id="6147034at2759"/>
<name>A0A8B6GR80_MYTGA</name>
<protein>
    <submittedName>
        <fullName evidence="1">Uncharacterized protein</fullName>
    </submittedName>
</protein>
<evidence type="ECO:0000313" key="2">
    <source>
        <dbReference type="Proteomes" id="UP000596742"/>
    </source>
</evidence>
<keyword evidence="2" id="KW-1185">Reference proteome</keyword>
<proteinExistence type="predicted"/>
<comment type="caution">
    <text evidence="1">The sequence shown here is derived from an EMBL/GenBank/DDBJ whole genome shotgun (WGS) entry which is preliminary data.</text>
</comment>
<reference evidence="1" key="1">
    <citation type="submission" date="2018-11" db="EMBL/GenBank/DDBJ databases">
        <authorList>
            <person name="Alioto T."/>
            <person name="Alioto T."/>
        </authorList>
    </citation>
    <scope>NUCLEOTIDE SEQUENCE</scope>
</reference>
<evidence type="ECO:0000313" key="1">
    <source>
        <dbReference type="EMBL" id="VDI67982.1"/>
    </source>
</evidence>
<accession>A0A8B6GR80</accession>
<gene>
    <name evidence="1" type="ORF">MGAL_10B037501</name>
</gene>
<dbReference type="AlphaFoldDB" id="A0A8B6GR80"/>
<dbReference type="Proteomes" id="UP000596742">
    <property type="component" value="Unassembled WGS sequence"/>
</dbReference>
<sequence>MMYFNGQYSCITCEDQGKTVKQGKGTARCFPNRNGQHVLRTDMNVLECLENGTVTKPVKGFKGISGLTFLESFNLVGGIIPDYMHGVLLGVTSMLLKKWFSPTNANKEYFIGKSLKTISSRLQHIKPPSSIERLPRDLEKHYKSLKATELQAWLLYYGVPCLFGILPDTYLNHFSNLSEATFILLGDSITTEKLDRAESLLAKFYASFEGLYGSGSCGLNVHNTCVHLIHYVKLWGPLWAWSCFAFEDNNAVLLQSVHGTGIVTKQVMLCKQIEATLRRKSVNVIESRIWKITYKANNCDVCGKLISFENFEGDTICPDLPEKLEVGTDGQDGYVKYYALVVNSDTVYAILDKYEIVNDSPISNLEGGKHIVPVRKMDCEDIKPADKLTETLVYVKTCPEVEECIVMMPSRHGHEVFK</sequence>
<organism evidence="1 2">
    <name type="scientific">Mytilus galloprovincialis</name>
    <name type="common">Mediterranean mussel</name>
    <dbReference type="NCBI Taxonomy" id="29158"/>
    <lineage>
        <taxon>Eukaryota</taxon>
        <taxon>Metazoa</taxon>
        <taxon>Spiralia</taxon>
        <taxon>Lophotrochozoa</taxon>
        <taxon>Mollusca</taxon>
        <taxon>Bivalvia</taxon>
        <taxon>Autobranchia</taxon>
        <taxon>Pteriomorphia</taxon>
        <taxon>Mytilida</taxon>
        <taxon>Mytiloidea</taxon>
        <taxon>Mytilidae</taxon>
        <taxon>Mytilinae</taxon>
        <taxon>Mytilus</taxon>
    </lineage>
</organism>
<dbReference type="EMBL" id="UYJE01008857">
    <property type="protein sequence ID" value="VDI67982.1"/>
    <property type="molecule type" value="Genomic_DNA"/>
</dbReference>